<organism evidence="3 4">
    <name type="scientific">Pelomonas aquatica</name>
    <dbReference type="NCBI Taxonomy" id="431058"/>
    <lineage>
        <taxon>Bacteria</taxon>
        <taxon>Pseudomonadati</taxon>
        <taxon>Pseudomonadota</taxon>
        <taxon>Betaproteobacteria</taxon>
        <taxon>Burkholderiales</taxon>
        <taxon>Sphaerotilaceae</taxon>
        <taxon>Roseateles</taxon>
    </lineage>
</organism>
<evidence type="ECO:0000313" key="4">
    <source>
        <dbReference type="Proteomes" id="UP001180536"/>
    </source>
</evidence>
<keyword evidence="1" id="KW-0472">Membrane</keyword>
<evidence type="ECO:0000256" key="2">
    <source>
        <dbReference type="SAM" id="SignalP"/>
    </source>
</evidence>
<name>A0ABU1Z5N7_9BURK</name>
<evidence type="ECO:0000313" key="3">
    <source>
        <dbReference type="EMBL" id="MDR7295927.1"/>
    </source>
</evidence>
<keyword evidence="4" id="KW-1185">Reference proteome</keyword>
<dbReference type="Proteomes" id="UP001180536">
    <property type="component" value="Unassembled WGS sequence"/>
</dbReference>
<sequence>MNTRLRKSGLQINKWSLRVAVAALVGFAGSGHAQQSQVVGVVQVEGEVRNYVDTGPQQASGSLLLGGFELRSSADLATGALRAYASGNRPGDGMATGSAGATFTDSLWFNGATVGTYVGELRIAFDATLTPDASYEATWNGISAMTNVAVSTAPGNTQIRFAATDCSSIALSCREGGSVQETFSMPLVIASTDLQGRGSVLLTANVQATAVGGGIADAGHTVRLSLALLPEYQAYSSASGAFLSAVPEPSTLVMLLGGLLVVGVLRKGGCTRRKQA</sequence>
<proteinExistence type="predicted"/>
<keyword evidence="1" id="KW-0812">Transmembrane</keyword>
<keyword evidence="2" id="KW-0732">Signal</keyword>
<evidence type="ECO:0000256" key="1">
    <source>
        <dbReference type="SAM" id="Phobius"/>
    </source>
</evidence>
<gene>
    <name evidence="3" type="ORF">J2X16_001266</name>
</gene>
<dbReference type="EMBL" id="JAVDXQ010000002">
    <property type="protein sequence ID" value="MDR7295927.1"/>
    <property type="molecule type" value="Genomic_DNA"/>
</dbReference>
<feature type="signal peptide" evidence="2">
    <location>
        <begin position="1"/>
        <end position="33"/>
    </location>
</feature>
<comment type="caution">
    <text evidence="3">The sequence shown here is derived from an EMBL/GenBank/DDBJ whole genome shotgun (WGS) entry which is preliminary data.</text>
</comment>
<reference evidence="3 4" key="1">
    <citation type="submission" date="2023-07" db="EMBL/GenBank/DDBJ databases">
        <title>Sorghum-associated microbial communities from plants grown in Nebraska, USA.</title>
        <authorList>
            <person name="Schachtman D."/>
        </authorList>
    </citation>
    <scope>NUCLEOTIDE SEQUENCE [LARGE SCALE GENOMIC DNA]</scope>
    <source>
        <strain evidence="3 4">BE310</strain>
    </source>
</reference>
<protein>
    <recommendedName>
        <fullName evidence="5">PEP-CTERM protein-sorting domain-containing protein</fullName>
    </recommendedName>
</protein>
<evidence type="ECO:0008006" key="5">
    <source>
        <dbReference type="Google" id="ProtNLM"/>
    </source>
</evidence>
<feature type="transmembrane region" description="Helical" evidence="1">
    <location>
        <begin position="249"/>
        <end position="265"/>
    </location>
</feature>
<accession>A0ABU1Z5N7</accession>
<keyword evidence="1" id="KW-1133">Transmembrane helix</keyword>
<dbReference type="InterPro" id="IPR013424">
    <property type="entry name" value="Ice-binding_C"/>
</dbReference>
<dbReference type="NCBIfam" id="TIGR02595">
    <property type="entry name" value="PEP_CTERM"/>
    <property type="match status" value="1"/>
</dbReference>
<feature type="chain" id="PRO_5046628783" description="PEP-CTERM protein-sorting domain-containing protein" evidence="2">
    <location>
        <begin position="34"/>
        <end position="276"/>
    </location>
</feature>